<dbReference type="RefSeq" id="WP_311776653.1">
    <property type="nucleotide sequence ID" value="NZ_KQ968687.1"/>
</dbReference>
<evidence type="ECO:0000313" key="1">
    <source>
        <dbReference type="EMBL" id="KXT53462.1"/>
    </source>
</evidence>
<accession>A0A139LPS1</accession>
<comment type="caution">
    <text evidence="1">The sequence shown here is derived from an EMBL/GenBank/DDBJ whole genome shotgun (WGS) entry which is preliminary data.</text>
</comment>
<gene>
    <name evidence="1" type="ORF">HMPREF2531_01396</name>
</gene>
<dbReference type="InterPro" id="IPR043519">
    <property type="entry name" value="NT_sf"/>
</dbReference>
<proteinExistence type="predicted"/>
<reference evidence="1 2" key="1">
    <citation type="submission" date="2016-02" db="EMBL/GenBank/DDBJ databases">
        <authorList>
            <person name="Wen L."/>
            <person name="He K."/>
            <person name="Yang H."/>
        </authorList>
    </citation>
    <scope>NUCLEOTIDE SEQUENCE [LARGE SCALE GENOMIC DNA]</scope>
    <source>
        <strain evidence="1 2">KLE1704</strain>
    </source>
</reference>
<evidence type="ECO:0000313" key="2">
    <source>
        <dbReference type="Proteomes" id="UP000070319"/>
    </source>
</evidence>
<name>A0A139LPS1_9BACE</name>
<dbReference type="EMBL" id="LTDF01000057">
    <property type="protein sequence ID" value="KXT53462.1"/>
    <property type="molecule type" value="Genomic_DNA"/>
</dbReference>
<organism evidence="1">
    <name type="scientific">Bacteroides intestinalis</name>
    <dbReference type="NCBI Taxonomy" id="329854"/>
    <lineage>
        <taxon>Bacteria</taxon>
        <taxon>Pseudomonadati</taxon>
        <taxon>Bacteroidota</taxon>
        <taxon>Bacteroidia</taxon>
        <taxon>Bacteroidales</taxon>
        <taxon>Bacteroidaceae</taxon>
        <taxon>Bacteroides</taxon>
    </lineage>
</organism>
<protein>
    <submittedName>
        <fullName evidence="1">Toxin-antitoxin system, toxin component domain protein</fullName>
    </submittedName>
</protein>
<dbReference type="AlphaFoldDB" id="A0A139LPS1"/>
<dbReference type="PATRIC" id="fig|329854.7.peg.1421"/>
<dbReference type="Gene3D" id="3.30.460.10">
    <property type="entry name" value="Beta Polymerase, domain 2"/>
    <property type="match status" value="1"/>
</dbReference>
<dbReference type="Proteomes" id="UP000070319">
    <property type="component" value="Unassembled WGS sequence"/>
</dbReference>
<sequence length="54" mass="6450">MDVVVILEEPDFFTLVVIKEELEKLINYKVDVVNFRELFRESFKTNILKDAIFV</sequence>
<dbReference type="SUPFAM" id="SSF81301">
    <property type="entry name" value="Nucleotidyltransferase"/>
    <property type="match status" value="1"/>
</dbReference>